<dbReference type="Proteomes" id="UP000573327">
    <property type="component" value="Unassembled WGS sequence"/>
</dbReference>
<protein>
    <submittedName>
        <fullName evidence="1">Uncharacterized protein</fullName>
    </submittedName>
</protein>
<proteinExistence type="predicted"/>
<name>A0A7W7S5Z4_9ACTN</name>
<sequence>MTDVHASDYIWFREEFPGLVESYCLTLVEGVSAEGLLRRLGAVQGRPVTGVDDALLAFDEFDDRADGADPALAELDEDLVAVGVTELDGWAVVVEQYGNLGITREVMAALSEGTRLVAHYRNINAVDHFYWQEGGRTRLHFEPLFAAHRDGPDAADPEVATLLAACGFDLRESDDRDYRLHIPAAFALGERLTGVRLTAEVLRTATFVIGYAPQP</sequence>
<dbReference type="AlphaFoldDB" id="A0A7W7S5Z4"/>
<evidence type="ECO:0000313" key="1">
    <source>
        <dbReference type="EMBL" id="MBB4944526.1"/>
    </source>
</evidence>
<dbReference type="RefSeq" id="WP_184910541.1">
    <property type="nucleotide sequence ID" value="NZ_JACHJR010000001.1"/>
</dbReference>
<reference evidence="1 2" key="1">
    <citation type="submission" date="2020-08" db="EMBL/GenBank/DDBJ databases">
        <title>Sequencing the genomes of 1000 actinobacteria strains.</title>
        <authorList>
            <person name="Klenk H.-P."/>
        </authorList>
    </citation>
    <scope>NUCLEOTIDE SEQUENCE [LARGE SCALE GENOMIC DNA]</scope>
    <source>
        <strain evidence="1 2">DSM 44786</strain>
    </source>
</reference>
<dbReference type="Pfam" id="PF20062">
    <property type="entry name" value="DUF6461"/>
    <property type="match status" value="1"/>
</dbReference>
<gene>
    <name evidence="1" type="ORF">F4556_000061</name>
</gene>
<dbReference type="InterPro" id="IPR045592">
    <property type="entry name" value="DUF6461"/>
</dbReference>
<dbReference type="EMBL" id="JACHJR010000001">
    <property type="protein sequence ID" value="MBB4944526.1"/>
    <property type="molecule type" value="Genomic_DNA"/>
</dbReference>
<comment type="caution">
    <text evidence="1">The sequence shown here is derived from an EMBL/GenBank/DDBJ whole genome shotgun (WGS) entry which is preliminary data.</text>
</comment>
<evidence type="ECO:0000313" key="2">
    <source>
        <dbReference type="Proteomes" id="UP000573327"/>
    </source>
</evidence>
<accession>A0A7W7S5Z4</accession>
<organism evidence="1 2">
    <name type="scientific">Kitasatospora gansuensis</name>
    <dbReference type="NCBI Taxonomy" id="258050"/>
    <lineage>
        <taxon>Bacteria</taxon>
        <taxon>Bacillati</taxon>
        <taxon>Actinomycetota</taxon>
        <taxon>Actinomycetes</taxon>
        <taxon>Kitasatosporales</taxon>
        <taxon>Streptomycetaceae</taxon>
        <taxon>Kitasatospora</taxon>
    </lineage>
</organism>
<keyword evidence="2" id="KW-1185">Reference proteome</keyword>